<dbReference type="InterPro" id="IPR013057">
    <property type="entry name" value="AA_transpt_TM"/>
</dbReference>
<feature type="transmembrane region" description="Helical" evidence="5">
    <location>
        <begin position="262"/>
        <end position="283"/>
    </location>
</feature>
<comment type="caution">
    <text evidence="7">The sequence shown here is derived from an EMBL/GenBank/DDBJ whole genome shotgun (WGS) entry which is preliminary data.</text>
</comment>
<evidence type="ECO:0000256" key="3">
    <source>
        <dbReference type="ARBA" id="ARBA00022989"/>
    </source>
</evidence>
<keyword evidence="3 5" id="KW-1133">Transmembrane helix</keyword>
<evidence type="ECO:0000256" key="5">
    <source>
        <dbReference type="SAM" id="Phobius"/>
    </source>
</evidence>
<dbReference type="GO" id="GO:0015179">
    <property type="term" value="F:L-amino acid transmembrane transporter activity"/>
    <property type="evidence" value="ECO:0007669"/>
    <property type="project" value="TreeGrafter"/>
</dbReference>
<dbReference type="GO" id="GO:0005774">
    <property type="term" value="C:vacuolar membrane"/>
    <property type="evidence" value="ECO:0007669"/>
    <property type="project" value="TreeGrafter"/>
</dbReference>
<feature type="transmembrane region" description="Helical" evidence="5">
    <location>
        <begin position="183"/>
        <end position="203"/>
    </location>
</feature>
<name>A0A5N5SMI4_9CRUS</name>
<evidence type="ECO:0000256" key="4">
    <source>
        <dbReference type="ARBA" id="ARBA00023136"/>
    </source>
</evidence>
<sequence>MAVGGRTSSGITSPAKIIANVFISFIGAGLLGLPYAFKEVPLISPESSEDDGEFERQRGSKRNFNSQDLTYGDIGLYAFGSPGKRLVDITIVISQIGFCCGYLIYLCENLKKHLNGLSQGQWLVLLLPPIYGLTLLRHLNKLAIFSLFAQVSNVFALAVVFWFDFSHSEEIPFHAKEFSIKGLPFFFAVAIYCYEGAGMILSLEESIAQQKKKSFRPIFISTMIALTVLYITFGSSGYLSFGPHTQQIITLNLPHGKTSFDFAAIVKICLGVSFFFTYPMMLFPVTHLIDKTFGFQNDKMKGNLVRLVIVLLTGIIVSAIPSFAVLASLIGATCCTLLAFIMPAAFHIAIFKNRLTKTSIQL</sequence>
<proteinExistence type="predicted"/>
<evidence type="ECO:0000259" key="6">
    <source>
        <dbReference type="Pfam" id="PF01490"/>
    </source>
</evidence>
<keyword evidence="8" id="KW-1185">Reference proteome</keyword>
<dbReference type="OrthoDB" id="1684102at2759"/>
<accession>A0A5N5SMI4</accession>
<organism evidence="7 8">
    <name type="scientific">Armadillidium nasatum</name>
    <dbReference type="NCBI Taxonomy" id="96803"/>
    <lineage>
        <taxon>Eukaryota</taxon>
        <taxon>Metazoa</taxon>
        <taxon>Ecdysozoa</taxon>
        <taxon>Arthropoda</taxon>
        <taxon>Crustacea</taxon>
        <taxon>Multicrustacea</taxon>
        <taxon>Malacostraca</taxon>
        <taxon>Eumalacostraca</taxon>
        <taxon>Peracarida</taxon>
        <taxon>Isopoda</taxon>
        <taxon>Oniscidea</taxon>
        <taxon>Crinocheta</taxon>
        <taxon>Armadillidiidae</taxon>
        <taxon>Armadillidium</taxon>
    </lineage>
</organism>
<evidence type="ECO:0000256" key="2">
    <source>
        <dbReference type="ARBA" id="ARBA00022692"/>
    </source>
</evidence>
<dbReference type="PANTHER" id="PTHR22950">
    <property type="entry name" value="AMINO ACID TRANSPORTER"/>
    <property type="match status" value="1"/>
</dbReference>
<feature type="transmembrane region" description="Helical" evidence="5">
    <location>
        <begin position="330"/>
        <end position="351"/>
    </location>
</feature>
<dbReference type="EMBL" id="SEYY01023531">
    <property type="protein sequence ID" value="KAB7494809.1"/>
    <property type="molecule type" value="Genomic_DNA"/>
</dbReference>
<feature type="transmembrane region" description="Helical" evidence="5">
    <location>
        <begin position="304"/>
        <end position="324"/>
    </location>
</feature>
<dbReference type="AlphaFoldDB" id="A0A5N5SMI4"/>
<feature type="transmembrane region" description="Helical" evidence="5">
    <location>
        <begin position="17"/>
        <end position="37"/>
    </location>
</feature>
<feature type="transmembrane region" description="Helical" evidence="5">
    <location>
        <begin position="215"/>
        <end position="233"/>
    </location>
</feature>
<feature type="transmembrane region" description="Helical" evidence="5">
    <location>
        <begin position="86"/>
        <end position="105"/>
    </location>
</feature>
<evidence type="ECO:0000313" key="7">
    <source>
        <dbReference type="EMBL" id="KAB7494809.1"/>
    </source>
</evidence>
<keyword evidence="2 5" id="KW-0812">Transmembrane</keyword>
<dbReference type="PANTHER" id="PTHR22950:SF677">
    <property type="entry name" value="AMINO ACID TRANSPORTER TRANSMEMBRANE DOMAIN-CONTAINING PROTEIN"/>
    <property type="match status" value="1"/>
</dbReference>
<dbReference type="Proteomes" id="UP000326759">
    <property type="component" value="Unassembled WGS sequence"/>
</dbReference>
<dbReference type="Pfam" id="PF01490">
    <property type="entry name" value="Aa_trans"/>
    <property type="match status" value="1"/>
</dbReference>
<keyword evidence="4 5" id="KW-0472">Membrane</keyword>
<protein>
    <submittedName>
        <fullName evidence="7">Amino acid transporter ANTL1</fullName>
    </submittedName>
</protein>
<feature type="transmembrane region" description="Helical" evidence="5">
    <location>
        <begin position="143"/>
        <end position="163"/>
    </location>
</feature>
<feature type="domain" description="Amino acid transporter transmembrane" evidence="6">
    <location>
        <begin position="67"/>
        <end position="358"/>
    </location>
</feature>
<evidence type="ECO:0000256" key="1">
    <source>
        <dbReference type="ARBA" id="ARBA00004141"/>
    </source>
</evidence>
<evidence type="ECO:0000313" key="8">
    <source>
        <dbReference type="Proteomes" id="UP000326759"/>
    </source>
</evidence>
<reference evidence="7 8" key="1">
    <citation type="journal article" date="2019" name="PLoS Biol.">
        <title>Sex chromosomes control vertical transmission of feminizing Wolbachia symbionts in an isopod.</title>
        <authorList>
            <person name="Becking T."/>
            <person name="Chebbi M.A."/>
            <person name="Giraud I."/>
            <person name="Moumen B."/>
            <person name="Laverre T."/>
            <person name="Caubet Y."/>
            <person name="Peccoud J."/>
            <person name="Gilbert C."/>
            <person name="Cordaux R."/>
        </authorList>
    </citation>
    <scope>NUCLEOTIDE SEQUENCE [LARGE SCALE GENOMIC DNA]</scope>
    <source>
        <strain evidence="7">ANa2</strain>
        <tissue evidence="7">Whole body excluding digestive tract and cuticle</tissue>
    </source>
</reference>
<comment type="subcellular location">
    <subcellularLocation>
        <location evidence="1">Membrane</location>
        <topology evidence="1">Multi-pass membrane protein</topology>
    </subcellularLocation>
</comment>
<gene>
    <name evidence="7" type="ORF">Anas_10007</name>
</gene>